<evidence type="ECO:0000313" key="2">
    <source>
        <dbReference type="Proteomes" id="UP000005938"/>
    </source>
</evidence>
<comment type="caution">
    <text evidence="1">The sequence shown here is derived from an EMBL/GenBank/DDBJ whole genome shotgun (WGS) entry which is preliminary data.</text>
</comment>
<dbReference type="PATRIC" id="fig|946077.3.peg.2008"/>
<keyword evidence="2" id="KW-1185">Reference proteome</keyword>
<dbReference type="AlphaFoldDB" id="I0WBW5"/>
<protein>
    <submittedName>
        <fullName evidence="1">Uncharacterized protein</fullName>
    </submittedName>
</protein>
<dbReference type="Proteomes" id="UP000005938">
    <property type="component" value="Unassembled WGS sequence"/>
</dbReference>
<dbReference type="RefSeq" id="WP_008240084.1">
    <property type="nucleotide sequence ID" value="NZ_AJJU01000017.1"/>
</dbReference>
<sequence>MNKLVGLLIGLISVVGFSQTTFEIKGFSEKYEGVLTLVDGYEEEVFKKGVIAIFDSKSQKKLFEIESEELTFDLDNDNSVRTNVVELPYGEQSILICQDFNFDGIKDLAVMDGQFSCYHGPSFQVYLDIDNKLIHSPEFTRLAQEYCGMFSVDYDTKTIHTMTKSGCCWHQFSSFKVVDNKPTPILVVDENAMDFPFHTTTITRWEDAKKIETIEKTIDLEYEGIRQVLSFTLLKSQKKVVVYALNGQVLNYVLIRPDSTVEFSYPSTFAYESPDFIINAMEDTLGFKNEEATYKIYEVRRQGKVEKIGIQVLINGKAYDLKGDVGSLSGSLKGVKQVNLHNVVYQ</sequence>
<gene>
    <name evidence="1" type="ORF">W5A_09960</name>
</gene>
<reference evidence="1 2" key="1">
    <citation type="journal article" date="2012" name="J. Bacteriol.">
        <title>Genome Sequence of the Halotolerant Bacterium Imtechella halotolerans K1T.</title>
        <authorList>
            <person name="Kumar S."/>
            <person name="Vikram S."/>
            <person name="Subramanian S."/>
            <person name="Raghava G.P."/>
            <person name="Pinnaka A.K."/>
        </authorList>
    </citation>
    <scope>NUCLEOTIDE SEQUENCE [LARGE SCALE GENOMIC DNA]</scope>
    <source>
        <strain evidence="1 2">K1</strain>
    </source>
</reference>
<name>I0WBW5_9FLAO</name>
<dbReference type="OrthoDB" id="5993839at2"/>
<dbReference type="eggNOG" id="COG4461">
    <property type="taxonomic scope" value="Bacteria"/>
</dbReference>
<accession>I0WBW5</accession>
<organism evidence="1 2">
    <name type="scientific">Imtechella halotolerans K1</name>
    <dbReference type="NCBI Taxonomy" id="946077"/>
    <lineage>
        <taxon>Bacteria</taxon>
        <taxon>Pseudomonadati</taxon>
        <taxon>Bacteroidota</taxon>
        <taxon>Flavobacteriia</taxon>
        <taxon>Flavobacteriales</taxon>
        <taxon>Flavobacteriaceae</taxon>
        <taxon>Imtechella</taxon>
    </lineage>
</organism>
<dbReference type="InterPro" id="IPR058087">
    <property type="entry name" value="XAC2610_dom"/>
</dbReference>
<dbReference type="NCBIfam" id="NF047539">
    <property type="entry name" value="XAC2610_fam"/>
    <property type="match status" value="1"/>
</dbReference>
<evidence type="ECO:0000313" key="1">
    <source>
        <dbReference type="EMBL" id="EID73881.1"/>
    </source>
</evidence>
<dbReference type="EMBL" id="AJJU01000017">
    <property type="protein sequence ID" value="EID73881.1"/>
    <property type="molecule type" value="Genomic_DNA"/>
</dbReference>
<proteinExistence type="predicted"/>